<feature type="non-terminal residue" evidence="2">
    <location>
        <position position="54"/>
    </location>
</feature>
<gene>
    <name evidence="2" type="ORF">ruthe_00586</name>
</gene>
<feature type="transmembrane region" description="Helical" evidence="1">
    <location>
        <begin position="35"/>
        <end position="53"/>
    </location>
</feature>
<dbReference type="AlphaFoldDB" id="S9SAM6"/>
<dbReference type="Proteomes" id="UP000015346">
    <property type="component" value="Unassembled WGS sequence"/>
</dbReference>
<evidence type="ECO:0000256" key="1">
    <source>
        <dbReference type="SAM" id="Phobius"/>
    </source>
</evidence>
<organism evidence="2 3">
    <name type="scientific">Rubellimicrobium thermophilum DSM 16684</name>
    <dbReference type="NCBI Taxonomy" id="1123069"/>
    <lineage>
        <taxon>Bacteria</taxon>
        <taxon>Pseudomonadati</taxon>
        <taxon>Pseudomonadota</taxon>
        <taxon>Alphaproteobacteria</taxon>
        <taxon>Rhodobacterales</taxon>
        <taxon>Roseobacteraceae</taxon>
        <taxon>Rubellimicrobium</taxon>
    </lineage>
</organism>
<keyword evidence="3" id="KW-1185">Reference proteome</keyword>
<keyword evidence="1" id="KW-0472">Membrane</keyword>
<dbReference type="HOGENOM" id="CLU_3055294_0_0_5"/>
<comment type="caution">
    <text evidence="2">The sequence shown here is derived from an EMBL/GenBank/DDBJ whole genome shotgun (WGS) entry which is preliminary data.</text>
</comment>
<dbReference type="STRING" id="1123069.ruthe_00586"/>
<keyword evidence="1" id="KW-0812">Transmembrane</keyword>
<dbReference type="EMBL" id="AOLV01000008">
    <property type="protein sequence ID" value="EPX87190.1"/>
    <property type="molecule type" value="Genomic_DNA"/>
</dbReference>
<sequence length="54" mass="5161">MAAFLGQALAFLAELAALAGAGLLAAQAAPGRWGIAAGLAGAGLLALAWGRWAA</sequence>
<reference evidence="2 3" key="1">
    <citation type="journal article" date="2013" name="Stand. Genomic Sci.">
        <title>Genome sequence of the reddish-pigmented Rubellimicrobium thermophilum type strain (DSM 16684(T)), a member of the Roseobacter clade.</title>
        <authorList>
            <person name="Fiebig A."/>
            <person name="Riedel T."/>
            <person name="Gronow S."/>
            <person name="Petersen J."/>
            <person name="Klenk H.P."/>
            <person name="Goker M."/>
        </authorList>
    </citation>
    <scope>NUCLEOTIDE SEQUENCE [LARGE SCALE GENOMIC DNA]</scope>
    <source>
        <strain evidence="2 3">DSM 16684</strain>
    </source>
</reference>
<evidence type="ECO:0000313" key="2">
    <source>
        <dbReference type="EMBL" id="EPX87190.1"/>
    </source>
</evidence>
<evidence type="ECO:0000313" key="3">
    <source>
        <dbReference type="Proteomes" id="UP000015346"/>
    </source>
</evidence>
<protein>
    <submittedName>
        <fullName evidence="2">Uncharacterized protein</fullName>
    </submittedName>
</protein>
<proteinExistence type="predicted"/>
<name>S9SAM6_9RHOB</name>
<accession>S9SAM6</accession>
<keyword evidence="1" id="KW-1133">Transmembrane helix</keyword>